<dbReference type="AlphaFoldDB" id="A0A3P4B007"/>
<dbReference type="SUPFAM" id="SSF51569">
    <property type="entry name" value="Aldolase"/>
    <property type="match status" value="1"/>
</dbReference>
<comment type="similarity">
    <text evidence="2">Belongs to the KHG/KDPG aldolase family.</text>
</comment>
<dbReference type="PANTHER" id="PTHR30246:SF1">
    <property type="entry name" value="2-DEHYDRO-3-DEOXY-6-PHOSPHOGALACTONATE ALDOLASE-RELATED"/>
    <property type="match status" value="1"/>
</dbReference>
<proteinExistence type="inferred from homology"/>
<comment type="subunit">
    <text evidence="3">Homotrimer.</text>
</comment>
<dbReference type="EMBL" id="UWPJ01000005">
    <property type="protein sequence ID" value="VCU68435.1"/>
    <property type="molecule type" value="Genomic_DNA"/>
</dbReference>
<keyword evidence="4" id="KW-0456">Lyase</keyword>
<dbReference type="OrthoDB" id="9805177at2"/>
<evidence type="ECO:0000256" key="1">
    <source>
        <dbReference type="ARBA" id="ARBA00004761"/>
    </source>
</evidence>
<dbReference type="RefSeq" id="WP_124077645.1">
    <property type="nucleotide sequence ID" value="NZ_UWPJ01000005.1"/>
</dbReference>
<keyword evidence="5" id="KW-0119">Carbohydrate metabolism</keyword>
<dbReference type="InterPro" id="IPR000887">
    <property type="entry name" value="Aldlse_KDPG_KHG"/>
</dbReference>
<dbReference type="Pfam" id="PF01081">
    <property type="entry name" value="Aldolase"/>
    <property type="match status" value="1"/>
</dbReference>
<dbReference type="NCBIfam" id="TIGR01182">
    <property type="entry name" value="eda"/>
    <property type="match status" value="1"/>
</dbReference>
<protein>
    <submittedName>
        <fullName evidence="6">KHG/KDPG aldolase</fullName>
    </submittedName>
</protein>
<evidence type="ECO:0000313" key="7">
    <source>
        <dbReference type="Proteomes" id="UP000277294"/>
    </source>
</evidence>
<evidence type="ECO:0000256" key="3">
    <source>
        <dbReference type="ARBA" id="ARBA00011233"/>
    </source>
</evidence>
<name>A0A3P4B007_9BURK</name>
<organism evidence="6 7">
    <name type="scientific">Pigmentiphaga humi</name>
    <dbReference type="NCBI Taxonomy" id="2478468"/>
    <lineage>
        <taxon>Bacteria</taxon>
        <taxon>Pseudomonadati</taxon>
        <taxon>Pseudomonadota</taxon>
        <taxon>Betaproteobacteria</taxon>
        <taxon>Burkholderiales</taxon>
        <taxon>Alcaligenaceae</taxon>
        <taxon>Pigmentiphaga</taxon>
    </lineage>
</organism>
<evidence type="ECO:0000256" key="5">
    <source>
        <dbReference type="ARBA" id="ARBA00023277"/>
    </source>
</evidence>
<dbReference type="InterPro" id="IPR013785">
    <property type="entry name" value="Aldolase_TIM"/>
</dbReference>
<gene>
    <name evidence="6" type="primary">kdgA</name>
    <name evidence="6" type="ORF">PIGHUM_00486</name>
</gene>
<dbReference type="PANTHER" id="PTHR30246">
    <property type="entry name" value="2-KETO-3-DEOXY-6-PHOSPHOGLUCONATE ALDOLASE"/>
    <property type="match status" value="1"/>
</dbReference>
<evidence type="ECO:0000313" key="6">
    <source>
        <dbReference type="EMBL" id="VCU68435.1"/>
    </source>
</evidence>
<dbReference type="Proteomes" id="UP000277294">
    <property type="component" value="Unassembled WGS sequence"/>
</dbReference>
<sequence length="219" mass="22388">MTDTLIQQRWSALRAARLIPVLRYRDAETALYAAQIALRAGCRGIELTWTIPGVLEVLRAVRADAQLSGRADVLVGVGTILDGEQARLALEAGADFLVSPGVLPELVELAHAAGALGMLGAFTPTEVIAARAAGADVVKIFPASTGGPAHLAALKSVFADTAFCPTGGVSRDNMAAYFQAGAAVVGMGGNLFDAQRLAARDTDALVQALAGTLHAAGAG</sequence>
<dbReference type="CDD" id="cd00452">
    <property type="entry name" value="KDPG_aldolase"/>
    <property type="match status" value="1"/>
</dbReference>
<dbReference type="Gene3D" id="3.20.20.70">
    <property type="entry name" value="Aldolase class I"/>
    <property type="match status" value="1"/>
</dbReference>
<dbReference type="GO" id="GO:0016829">
    <property type="term" value="F:lyase activity"/>
    <property type="evidence" value="ECO:0007669"/>
    <property type="project" value="UniProtKB-KW"/>
</dbReference>
<keyword evidence="7" id="KW-1185">Reference proteome</keyword>
<reference evidence="6 7" key="1">
    <citation type="submission" date="2018-10" db="EMBL/GenBank/DDBJ databases">
        <authorList>
            <person name="Criscuolo A."/>
        </authorList>
    </citation>
    <scope>NUCLEOTIDE SEQUENCE [LARGE SCALE GENOMIC DNA]</scope>
    <source>
        <strain evidence="6">DnA1</strain>
    </source>
</reference>
<evidence type="ECO:0000256" key="2">
    <source>
        <dbReference type="ARBA" id="ARBA00006906"/>
    </source>
</evidence>
<comment type="pathway">
    <text evidence="1">Carbohydrate acid metabolism.</text>
</comment>
<accession>A0A3P4B007</accession>
<evidence type="ECO:0000256" key="4">
    <source>
        <dbReference type="ARBA" id="ARBA00023239"/>
    </source>
</evidence>